<keyword evidence="3" id="KW-0804">Transcription</keyword>
<evidence type="ECO:0000259" key="4">
    <source>
        <dbReference type="PROSITE" id="PS50932"/>
    </source>
</evidence>
<dbReference type="InterPro" id="IPR028082">
    <property type="entry name" value="Peripla_BP_I"/>
</dbReference>
<dbReference type="InterPro" id="IPR046335">
    <property type="entry name" value="LacI/GalR-like_sensor"/>
</dbReference>
<comment type="caution">
    <text evidence="5">The sequence shown here is derived from an EMBL/GenBank/DDBJ whole genome shotgun (WGS) entry which is preliminary data.</text>
</comment>
<dbReference type="GO" id="GO:0000976">
    <property type="term" value="F:transcription cis-regulatory region binding"/>
    <property type="evidence" value="ECO:0007669"/>
    <property type="project" value="TreeGrafter"/>
</dbReference>
<reference evidence="5 6" key="1">
    <citation type="submission" date="2019-02" db="EMBL/GenBank/DDBJ databases">
        <title>Genomic Encyclopedia of Type Strains, Phase IV (KMG-IV): sequencing the most valuable type-strain genomes for metagenomic binning, comparative biology and taxonomic classification.</title>
        <authorList>
            <person name="Goeker M."/>
        </authorList>
    </citation>
    <scope>NUCLEOTIDE SEQUENCE [LARGE SCALE GENOMIC DNA]</scope>
    <source>
        <strain evidence="5 6">DSM 45622</strain>
    </source>
</reference>
<organism evidence="5 6">
    <name type="scientific">Motilibacter rhizosphaerae</name>
    <dbReference type="NCBI Taxonomy" id="598652"/>
    <lineage>
        <taxon>Bacteria</taxon>
        <taxon>Bacillati</taxon>
        <taxon>Actinomycetota</taxon>
        <taxon>Actinomycetes</taxon>
        <taxon>Motilibacterales</taxon>
        <taxon>Motilibacteraceae</taxon>
        <taxon>Motilibacter</taxon>
    </lineage>
</organism>
<dbReference type="SUPFAM" id="SSF53822">
    <property type="entry name" value="Periplasmic binding protein-like I"/>
    <property type="match status" value="1"/>
</dbReference>
<keyword evidence="2" id="KW-0238">DNA-binding</keyword>
<dbReference type="GO" id="GO:0003700">
    <property type="term" value="F:DNA-binding transcription factor activity"/>
    <property type="evidence" value="ECO:0007669"/>
    <property type="project" value="TreeGrafter"/>
</dbReference>
<sequence length="340" mass="35145">MPPTGAPAPTLADVARLAAVTVPTVSKVLNGRSDVSDATRRRVLAAVAEVGYAHVPRRRRAAAPPPDPATTLVDLVVNGVEGSWANRVLGGVEDAAREADHDVVVTLARPEDPPGRGWVDRLVGRRSRGAVLALFGAGAGEREALAASGIPVVLLDPDVEPPEGVPSVGATNWSGGRSAATHLLGLGHRRLAVISGGEHLNSRARVDGFRSAVDAAAPVVVSACWSQERAEDVAHELLASADRPTGVFACSDVMARGVYQAAARLGLRIPDDLSVVGFDDLPEASWLVPGLTTVRQPVHEMAATALRLLLRLQGGSGGESTRIELATSLVVRGSTAAPVG</sequence>
<accession>A0A4Q7NVS6</accession>
<dbReference type="InterPro" id="IPR010982">
    <property type="entry name" value="Lambda_DNA-bd_dom_sf"/>
</dbReference>
<keyword evidence="6" id="KW-1185">Reference proteome</keyword>
<dbReference type="Pfam" id="PF13377">
    <property type="entry name" value="Peripla_BP_3"/>
    <property type="match status" value="1"/>
</dbReference>
<evidence type="ECO:0000313" key="6">
    <source>
        <dbReference type="Proteomes" id="UP000293638"/>
    </source>
</evidence>
<dbReference type="AlphaFoldDB" id="A0A4Q7NVS6"/>
<dbReference type="RefSeq" id="WP_130491440.1">
    <property type="nucleotide sequence ID" value="NZ_SGXD01000001.1"/>
</dbReference>
<protein>
    <submittedName>
        <fullName evidence="5">LacI family transcriptional regulator</fullName>
    </submittedName>
</protein>
<feature type="domain" description="HTH lacI-type" evidence="4">
    <location>
        <begin position="9"/>
        <end position="63"/>
    </location>
</feature>
<dbReference type="PROSITE" id="PS50932">
    <property type="entry name" value="HTH_LACI_2"/>
    <property type="match status" value="1"/>
</dbReference>
<dbReference type="Proteomes" id="UP000293638">
    <property type="component" value="Unassembled WGS sequence"/>
</dbReference>
<dbReference type="Pfam" id="PF00356">
    <property type="entry name" value="LacI"/>
    <property type="match status" value="1"/>
</dbReference>
<evidence type="ECO:0000256" key="3">
    <source>
        <dbReference type="ARBA" id="ARBA00023163"/>
    </source>
</evidence>
<proteinExistence type="predicted"/>
<evidence type="ECO:0000313" key="5">
    <source>
        <dbReference type="EMBL" id="RZS91361.1"/>
    </source>
</evidence>
<dbReference type="Gene3D" id="1.10.260.40">
    <property type="entry name" value="lambda repressor-like DNA-binding domains"/>
    <property type="match status" value="1"/>
</dbReference>
<dbReference type="SUPFAM" id="SSF47413">
    <property type="entry name" value="lambda repressor-like DNA-binding domains"/>
    <property type="match status" value="1"/>
</dbReference>
<dbReference type="InterPro" id="IPR000843">
    <property type="entry name" value="HTH_LacI"/>
</dbReference>
<dbReference type="SMART" id="SM00354">
    <property type="entry name" value="HTH_LACI"/>
    <property type="match status" value="1"/>
</dbReference>
<name>A0A4Q7NVS6_9ACTN</name>
<dbReference type="OrthoDB" id="3227375at2"/>
<dbReference type="Gene3D" id="3.40.50.2300">
    <property type="match status" value="2"/>
</dbReference>
<dbReference type="CDD" id="cd01392">
    <property type="entry name" value="HTH_LacI"/>
    <property type="match status" value="1"/>
</dbReference>
<dbReference type="PANTHER" id="PTHR30146">
    <property type="entry name" value="LACI-RELATED TRANSCRIPTIONAL REPRESSOR"/>
    <property type="match status" value="1"/>
</dbReference>
<dbReference type="PROSITE" id="PS00356">
    <property type="entry name" value="HTH_LACI_1"/>
    <property type="match status" value="1"/>
</dbReference>
<gene>
    <name evidence="5" type="ORF">EV189_0601</name>
</gene>
<dbReference type="PANTHER" id="PTHR30146:SF153">
    <property type="entry name" value="LACTOSE OPERON REPRESSOR"/>
    <property type="match status" value="1"/>
</dbReference>
<keyword evidence="1" id="KW-0805">Transcription regulation</keyword>
<evidence type="ECO:0000256" key="2">
    <source>
        <dbReference type="ARBA" id="ARBA00023125"/>
    </source>
</evidence>
<dbReference type="EMBL" id="SGXD01000001">
    <property type="protein sequence ID" value="RZS91361.1"/>
    <property type="molecule type" value="Genomic_DNA"/>
</dbReference>
<evidence type="ECO:0000256" key="1">
    <source>
        <dbReference type="ARBA" id="ARBA00023015"/>
    </source>
</evidence>